<dbReference type="AlphaFoldDB" id="A0A1H8AS35"/>
<sequence length="58" mass="6564">MKCANIFSSPYSCCLLYGMPPLIRSRRESFAKKLYMKSLTREKLVFGHPVPTAVLAIV</sequence>
<protein>
    <submittedName>
        <fullName evidence="1">Uncharacterized protein</fullName>
    </submittedName>
</protein>
<evidence type="ECO:0000313" key="1">
    <source>
        <dbReference type="EMBL" id="SEM72618.1"/>
    </source>
</evidence>
<reference evidence="1 2" key="1">
    <citation type="submission" date="2016-10" db="EMBL/GenBank/DDBJ databases">
        <authorList>
            <person name="de Groot N.N."/>
        </authorList>
    </citation>
    <scope>NUCLEOTIDE SEQUENCE [LARGE SCALE GENOMIC DNA]</scope>
    <source>
        <strain evidence="1 2">DSM 46701</strain>
    </source>
</reference>
<name>A0A1H8AS35_9BACL</name>
<dbReference type="Proteomes" id="UP000199695">
    <property type="component" value="Unassembled WGS sequence"/>
</dbReference>
<keyword evidence="2" id="KW-1185">Reference proteome</keyword>
<proteinExistence type="predicted"/>
<organism evidence="1 2">
    <name type="scientific">Lihuaxuella thermophila</name>
    <dbReference type="NCBI Taxonomy" id="1173111"/>
    <lineage>
        <taxon>Bacteria</taxon>
        <taxon>Bacillati</taxon>
        <taxon>Bacillota</taxon>
        <taxon>Bacilli</taxon>
        <taxon>Bacillales</taxon>
        <taxon>Thermoactinomycetaceae</taxon>
        <taxon>Lihuaxuella</taxon>
    </lineage>
</organism>
<gene>
    <name evidence="1" type="ORF">SAMN05444955_101281</name>
</gene>
<accession>A0A1H8AS35</accession>
<evidence type="ECO:0000313" key="2">
    <source>
        <dbReference type="Proteomes" id="UP000199695"/>
    </source>
</evidence>
<dbReference type="EMBL" id="FOCQ01000001">
    <property type="protein sequence ID" value="SEM72618.1"/>
    <property type="molecule type" value="Genomic_DNA"/>
</dbReference>